<dbReference type="InterPro" id="IPR006708">
    <property type="entry name" value="Pex19"/>
</dbReference>
<organism evidence="3">
    <name type="scientific">Naegleria gruberi</name>
    <name type="common">Amoeba</name>
    <dbReference type="NCBI Taxonomy" id="5762"/>
    <lineage>
        <taxon>Eukaryota</taxon>
        <taxon>Discoba</taxon>
        <taxon>Heterolobosea</taxon>
        <taxon>Tetramitia</taxon>
        <taxon>Eutetramitia</taxon>
        <taxon>Vahlkampfiidae</taxon>
        <taxon>Naegleria</taxon>
    </lineage>
</organism>
<evidence type="ECO:0000313" key="3">
    <source>
        <dbReference type="Proteomes" id="UP000006671"/>
    </source>
</evidence>
<dbReference type="GO" id="GO:0045046">
    <property type="term" value="P:protein import into peroxisome membrane"/>
    <property type="evidence" value="ECO:0007669"/>
    <property type="project" value="TreeGrafter"/>
</dbReference>
<name>D2W353_NAEGR</name>
<dbReference type="GeneID" id="8856543"/>
<dbReference type="KEGG" id="ngr:NAEGRDRAFT_75824"/>
<feature type="compositionally biased region" description="Basic and acidic residues" evidence="1">
    <location>
        <begin position="25"/>
        <end position="36"/>
    </location>
</feature>
<keyword evidence="3" id="KW-1185">Reference proteome</keyword>
<feature type="region of interest" description="Disordered" evidence="1">
    <location>
        <begin position="1"/>
        <end position="60"/>
    </location>
</feature>
<dbReference type="InParanoid" id="D2W353"/>
<dbReference type="OMA" id="YEPMKEM"/>
<evidence type="ECO:0000313" key="2">
    <source>
        <dbReference type="EMBL" id="EFC36519.1"/>
    </source>
</evidence>
<evidence type="ECO:0000256" key="1">
    <source>
        <dbReference type="SAM" id="MobiDB-lite"/>
    </source>
</evidence>
<protein>
    <submittedName>
        <fullName evidence="2">Predicted protein</fullName>
    </submittedName>
</protein>
<dbReference type="Gene3D" id="1.20.120.900">
    <property type="entry name" value="Pex19, mPTS binding domain"/>
    <property type="match status" value="1"/>
</dbReference>
<dbReference type="AlphaFoldDB" id="D2W353"/>
<proteinExistence type="predicted"/>
<sequence length="283" mass="31208">MSNNKQEDFDDLDDILENALNEFDEAPKTPSSEKKTSASSPVASSSADASSSSNLEPNDIDLDDILQKTFTPQEKEVVNHLTEQVTKFFNELEQTEGGEKSSNFQNALHNTLNLLNQNVESMNDTTNTSNTGSSSGGDNSGEEEPVDEGAFSNLLQSMMEVLMSPDILRQPMEELREKYPIWLDQNRGKVADEEYQRIQKQYDLCCKICNVYETSKYPDAIDELIELMKAMQEQGQPPEEIVSQLSKAEGGSEEESQVQKLLQGLKFTDAAGGAGGKGGCPTQ</sequence>
<gene>
    <name evidence="2" type="ORF">NAEGRDRAFT_75824</name>
</gene>
<dbReference type="GO" id="GO:0033328">
    <property type="term" value="F:peroxisome membrane targeting sequence binding"/>
    <property type="evidence" value="ECO:0007669"/>
    <property type="project" value="TreeGrafter"/>
</dbReference>
<dbReference type="STRING" id="5762.D2W353"/>
<dbReference type="RefSeq" id="XP_002669263.1">
    <property type="nucleotide sequence ID" value="XM_002669217.1"/>
</dbReference>
<dbReference type="PANTHER" id="PTHR12774:SF2">
    <property type="entry name" value="PEROXISOMAL BIOGENESIS FACTOR 19"/>
    <property type="match status" value="1"/>
</dbReference>
<feature type="compositionally biased region" description="Low complexity" evidence="1">
    <location>
        <begin position="37"/>
        <end position="53"/>
    </location>
</feature>
<reference evidence="2 3" key="1">
    <citation type="journal article" date="2010" name="Cell">
        <title>The genome of Naegleria gruberi illuminates early eukaryotic versatility.</title>
        <authorList>
            <person name="Fritz-Laylin L.K."/>
            <person name="Prochnik S.E."/>
            <person name="Ginger M.L."/>
            <person name="Dacks J.B."/>
            <person name="Carpenter M.L."/>
            <person name="Field M.C."/>
            <person name="Kuo A."/>
            <person name="Paredez A."/>
            <person name="Chapman J."/>
            <person name="Pham J."/>
            <person name="Shu S."/>
            <person name="Neupane R."/>
            <person name="Cipriano M."/>
            <person name="Mancuso J."/>
            <person name="Tu H."/>
            <person name="Salamov A."/>
            <person name="Lindquist E."/>
            <person name="Shapiro H."/>
            <person name="Lucas S."/>
            <person name="Grigoriev I.V."/>
            <person name="Cande W.Z."/>
            <person name="Fulton C."/>
            <person name="Rokhsar D.S."/>
            <person name="Dawson S.C."/>
        </authorList>
    </citation>
    <scope>NUCLEOTIDE SEQUENCE [LARGE SCALE GENOMIC DNA]</scope>
    <source>
        <strain evidence="2 3">NEG-M</strain>
    </source>
</reference>
<dbReference type="VEuPathDB" id="AmoebaDB:NAEGRDRAFT_75824"/>
<dbReference type="EMBL" id="GG738929">
    <property type="protein sequence ID" value="EFC36519.1"/>
    <property type="molecule type" value="Genomic_DNA"/>
</dbReference>
<dbReference type="FunCoup" id="D2W353">
    <property type="interactions" value="1"/>
</dbReference>
<dbReference type="Pfam" id="PF04614">
    <property type="entry name" value="Pex19"/>
    <property type="match status" value="1"/>
</dbReference>
<accession>D2W353</accession>
<dbReference type="InterPro" id="IPR038322">
    <property type="entry name" value="Pex19_C_sf"/>
</dbReference>
<dbReference type="Proteomes" id="UP000006671">
    <property type="component" value="Unassembled WGS sequence"/>
</dbReference>
<dbReference type="GO" id="GO:0005778">
    <property type="term" value="C:peroxisomal membrane"/>
    <property type="evidence" value="ECO:0007669"/>
    <property type="project" value="TreeGrafter"/>
</dbReference>
<dbReference type="PANTHER" id="PTHR12774">
    <property type="entry name" value="PEROXISOMAL BIOGENESIS FACTOR 19"/>
    <property type="match status" value="1"/>
</dbReference>
<feature type="region of interest" description="Disordered" evidence="1">
    <location>
        <begin position="122"/>
        <end position="146"/>
    </location>
</feature>
<dbReference type="OrthoDB" id="21292at2759"/>
<feature type="compositionally biased region" description="Low complexity" evidence="1">
    <location>
        <begin position="122"/>
        <end position="133"/>
    </location>
</feature>
<dbReference type="eggNOG" id="KOG3133">
    <property type="taxonomic scope" value="Eukaryota"/>
</dbReference>
<feature type="region of interest" description="Disordered" evidence="1">
    <location>
        <begin position="231"/>
        <end position="259"/>
    </location>
</feature>